<dbReference type="InterPro" id="IPR015867">
    <property type="entry name" value="N-reg_PII/ATP_PRibTrfase_C"/>
</dbReference>
<dbReference type="PANTHER" id="PTHR23419:SF8">
    <property type="entry name" value="FI09726P"/>
    <property type="match status" value="1"/>
</dbReference>
<sequence length="109" mass="12144">MPTKLLLVHCTVPDHQTGLQLAQTLVSQGLAACVNITAPVTSVYRWEGKLESANEHLLLIKTTKQHYDALEARIRAHHPYELPEIIAVPVEQGLDGYLDWVEKCTTTNS</sequence>
<comment type="similarity">
    <text evidence="1">Belongs to the CutA family.</text>
</comment>
<evidence type="ECO:0000256" key="1">
    <source>
        <dbReference type="ARBA" id="ARBA00010169"/>
    </source>
</evidence>
<dbReference type="GO" id="GO:0010038">
    <property type="term" value="P:response to metal ion"/>
    <property type="evidence" value="ECO:0007669"/>
    <property type="project" value="InterPro"/>
</dbReference>
<dbReference type="Proteomes" id="UP000254771">
    <property type="component" value="Unassembled WGS sequence"/>
</dbReference>
<accession>A0A370DPG2</accession>
<dbReference type="Gene3D" id="3.30.70.120">
    <property type="match status" value="1"/>
</dbReference>
<dbReference type="SUPFAM" id="SSF54913">
    <property type="entry name" value="GlnB-like"/>
    <property type="match status" value="1"/>
</dbReference>
<dbReference type="InterPro" id="IPR011322">
    <property type="entry name" value="N-reg_PII-like_a/b"/>
</dbReference>
<gene>
    <name evidence="2" type="ORF">DIZ78_07900</name>
</gene>
<keyword evidence="3" id="KW-1185">Reference proteome</keyword>
<protein>
    <submittedName>
        <fullName evidence="2">Divalent-cation tolerance protein CutA</fullName>
    </submittedName>
</protein>
<comment type="caution">
    <text evidence="2">The sequence shown here is derived from an EMBL/GenBank/DDBJ whole genome shotgun (WGS) entry which is preliminary data.</text>
</comment>
<dbReference type="EMBL" id="QFXE01000008">
    <property type="protein sequence ID" value="RDH86803.1"/>
    <property type="molecule type" value="Genomic_DNA"/>
</dbReference>
<dbReference type="InterPro" id="IPR004323">
    <property type="entry name" value="Ion_tolerance_CutA"/>
</dbReference>
<dbReference type="PANTHER" id="PTHR23419">
    <property type="entry name" value="DIVALENT CATION TOLERANCE CUTA-RELATED"/>
    <property type="match status" value="1"/>
</dbReference>
<dbReference type="Pfam" id="PF03091">
    <property type="entry name" value="CutA1"/>
    <property type="match status" value="1"/>
</dbReference>
<proteinExistence type="inferred from homology"/>
<name>A0A370DPG2_9GAMM</name>
<evidence type="ECO:0000313" key="3">
    <source>
        <dbReference type="Proteomes" id="UP000254771"/>
    </source>
</evidence>
<evidence type="ECO:0000313" key="2">
    <source>
        <dbReference type="EMBL" id="RDH86803.1"/>
    </source>
</evidence>
<dbReference type="GO" id="GO:0005507">
    <property type="term" value="F:copper ion binding"/>
    <property type="evidence" value="ECO:0007669"/>
    <property type="project" value="TreeGrafter"/>
</dbReference>
<organism evidence="2 3">
    <name type="scientific">endosymbiont of Escarpia spicata</name>
    <dbReference type="NCBI Taxonomy" id="2200908"/>
    <lineage>
        <taxon>Bacteria</taxon>
        <taxon>Pseudomonadati</taxon>
        <taxon>Pseudomonadota</taxon>
        <taxon>Gammaproteobacteria</taxon>
        <taxon>sulfur-oxidizing symbionts</taxon>
    </lineage>
</organism>
<dbReference type="AlphaFoldDB" id="A0A370DPG2"/>
<reference evidence="2 3" key="1">
    <citation type="journal article" date="2018" name="ISME J.">
        <title>Endosymbiont genomes yield clues of tubeworm success.</title>
        <authorList>
            <person name="Li Y."/>
            <person name="Liles M.R."/>
            <person name="Halanych K.M."/>
        </authorList>
    </citation>
    <scope>NUCLEOTIDE SEQUENCE [LARGE SCALE GENOMIC DNA]</scope>
    <source>
        <strain evidence="2">A1462</strain>
    </source>
</reference>
<dbReference type="PROSITE" id="PS51257">
    <property type="entry name" value="PROKAR_LIPOPROTEIN"/>
    <property type="match status" value="1"/>
</dbReference>